<keyword evidence="2" id="KW-0732">Signal</keyword>
<feature type="region of interest" description="Disordered" evidence="1">
    <location>
        <begin position="202"/>
        <end position="221"/>
    </location>
</feature>
<comment type="caution">
    <text evidence="4">The sequence shown here is derived from an EMBL/GenBank/DDBJ whole genome shotgun (WGS) entry which is preliminary data.</text>
</comment>
<evidence type="ECO:0000313" key="5">
    <source>
        <dbReference type="Proteomes" id="UP001386437"/>
    </source>
</evidence>
<organism evidence="4 5">
    <name type="scientific">Paraburkholderia bengalensis</name>
    <dbReference type="NCBI Taxonomy" id="2747562"/>
    <lineage>
        <taxon>Bacteria</taxon>
        <taxon>Pseudomonadati</taxon>
        <taxon>Pseudomonadota</taxon>
        <taxon>Betaproteobacteria</taxon>
        <taxon>Burkholderiales</taxon>
        <taxon>Burkholderiaceae</taxon>
        <taxon>Paraburkholderia</taxon>
    </lineage>
</organism>
<reference evidence="4 5" key="1">
    <citation type="journal article" date="2022" name="Arch. Microbiol.">
        <title>Paraburkholderia bengalensis sp. nov. isolated from roots of Oryza sativa, IR64.</title>
        <authorList>
            <person name="Nag P."/>
            <person name="Mondal N."/>
            <person name="Sarkar J."/>
            <person name="Das S."/>
        </authorList>
    </citation>
    <scope>NUCLEOTIDE SEQUENCE [LARGE SCALE GENOMIC DNA]</scope>
    <source>
        <strain evidence="4 5">IR64_4_BI</strain>
    </source>
</reference>
<dbReference type="EMBL" id="JACFYJ010000096">
    <property type="protein sequence ID" value="MEI6002103.1"/>
    <property type="molecule type" value="Genomic_DNA"/>
</dbReference>
<dbReference type="Gene3D" id="3.40.50.10610">
    <property type="entry name" value="ABC-type transport auxiliary lipoprotein component"/>
    <property type="match status" value="1"/>
</dbReference>
<evidence type="ECO:0000256" key="2">
    <source>
        <dbReference type="SAM" id="SignalP"/>
    </source>
</evidence>
<feature type="domain" description="ABC-type transport auxiliary lipoprotein component" evidence="3">
    <location>
        <begin position="33"/>
        <end position="192"/>
    </location>
</feature>
<gene>
    <name evidence="4" type="ORF">H3V53_34730</name>
</gene>
<feature type="chain" id="PRO_5046120052" evidence="2">
    <location>
        <begin position="27"/>
        <end position="243"/>
    </location>
</feature>
<dbReference type="Pfam" id="PF03886">
    <property type="entry name" value="ABC_trans_aux"/>
    <property type="match status" value="1"/>
</dbReference>
<protein>
    <submittedName>
        <fullName evidence="4">Membrane integrity-associated transporter subunit PqiC</fullName>
    </submittedName>
</protein>
<dbReference type="PROSITE" id="PS51257">
    <property type="entry name" value="PROKAR_LIPOPROTEIN"/>
    <property type="match status" value="1"/>
</dbReference>
<evidence type="ECO:0000256" key="1">
    <source>
        <dbReference type="SAM" id="MobiDB-lite"/>
    </source>
</evidence>
<sequence>MKQTRSWRTMVRTVTVIGLAILTACASPPTRFYTLGTEAGPTMTGSTAGPSFRIDVRPVKVPAAVARSQLVVQVNAAQVEVREDDRWASSLPDEIRYALIAGLSHQAGAAGAKTVARNGDDVPVYQVAVEVQRFESWPGSHTLIDVVWDVRTLADGETLTCHSVVSEPVSDGYQAVVDGHRRAIRVVAAQIAKVVRALAASGTGSPLTPAGASGRAGSRVLSCPHATDGVETVTDRTVARPEE</sequence>
<evidence type="ECO:0000313" key="4">
    <source>
        <dbReference type="EMBL" id="MEI6002103.1"/>
    </source>
</evidence>
<dbReference type="SUPFAM" id="SSF159594">
    <property type="entry name" value="XCC0632-like"/>
    <property type="match status" value="1"/>
</dbReference>
<name>A0ABU8J2D0_9BURK</name>
<keyword evidence="5" id="KW-1185">Reference proteome</keyword>
<evidence type="ECO:0000259" key="3">
    <source>
        <dbReference type="Pfam" id="PF03886"/>
    </source>
</evidence>
<accession>A0ABU8J2D0</accession>
<dbReference type="RefSeq" id="WP_336601749.1">
    <property type="nucleotide sequence ID" value="NZ_JACFYJ010000096.1"/>
</dbReference>
<proteinExistence type="predicted"/>
<dbReference type="Proteomes" id="UP001386437">
    <property type="component" value="Unassembled WGS sequence"/>
</dbReference>
<feature type="signal peptide" evidence="2">
    <location>
        <begin position="1"/>
        <end position="26"/>
    </location>
</feature>
<dbReference type="InterPro" id="IPR005586">
    <property type="entry name" value="ABC_trans_aux"/>
</dbReference>